<accession>A0A8J5IMG0</accession>
<protein>
    <recommendedName>
        <fullName evidence="4">RxLR effector protein</fullName>
    </recommendedName>
</protein>
<keyword evidence="1" id="KW-0732">Signal</keyword>
<gene>
    <name evidence="2" type="ORF">JG688_00013160</name>
</gene>
<dbReference type="EMBL" id="JAENGY010001088">
    <property type="protein sequence ID" value="KAG6952710.1"/>
    <property type="molecule type" value="Genomic_DNA"/>
</dbReference>
<feature type="signal peptide" evidence="1">
    <location>
        <begin position="1"/>
        <end position="25"/>
    </location>
</feature>
<keyword evidence="3" id="KW-1185">Reference proteome</keyword>
<dbReference type="AlphaFoldDB" id="A0A8J5IMG0"/>
<dbReference type="Proteomes" id="UP000709295">
    <property type="component" value="Unassembled WGS sequence"/>
</dbReference>
<sequence>MNFSQRVLLLMVLIVATSCSWIAEAGGPQPISTRYDDFRERMLRQRLAKQAAYDKREPAFSIPEIDVSISEGGSIVGQGIAASEEALQICGGNLDGILRSFNGIGGGGSALTANSASVGDKTLAIMDRMAHGGSAIYDTLKKMLERHREKKAAINELLDSEVEMDESARTALTQVRDGLEMRLDNLSNGVRICLKENARFKAAIVKLADHKNGVTKAAGQLSLLFTNMNHFAKLTKEFTAVDDRDTIEHLRNNPSLAHSSEWANVLRVYGGSNTRKEGNVAAARVGHHHGGSVTANVSNLAGRLSKARADLVYTINQFVAEFGVNMSALVKAAERLALTFGKTVALDEAADTFLHAFKRMNEFTNNKDGLYKHLLVLNPDEVSSAEIRQRFLAAFKDLGSRAGGLGGGGAAEEAAEFSQACEAICATVEQFGDRVKSVRESTRVDGGSTASMNELYGLSSSHQVNIAGMNNAIEELKILLKKIQFFRNIAAFRNNLRQTTDELVEYTKDYRGTVGEAIGQDITKIRREQAEMEAQIDDDASGLGLEINMYNSSVQKGAEKINKDKLKEMLKWQSDARAGLYKALEAIDLALLHFTETISGNPDAVADLHKMLTATRIIAKWYDQKAGENIVKMFESIAHDDKTLDASDFIAKYQAAALPPRCRRTARGCVLVLKNIISYFVVLGEKYGHKSEKNVIMAPSNIYKNLVNYVWASALNMQSTGTEYMTDGNKMKRLMTYNETAVSFKPHPDFSPETIGLNVGPHSLDKIRILKLQNELSHLKTSVGTLDPKDQMKTASDWAEIKQFVLGCFTRLKGTRYLHHMAAFGVYDLTYMNSKEEIDDFIKFLESRRSQKNLVK</sequence>
<evidence type="ECO:0000313" key="2">
    <source>
        <dbReference type="EMBL" id="KAG6952710.1"/>
    </source>
</evidence>
<organism evidence="2 3">
    <name type="scientific">Phytophthora aleatoria</name>
    <dbReference type="NCBI Taxonomy" id="2496075"/>
    <lineage>
        <taxon>Eukaryota</taxon>
        <taxon>Sar</taxon>
        <taxon>Stramenopiles</taxon>
        <taxon>Oomycota</taxon>
        <taxon>Peronosporomycetes</taxon>
        <taxon>Peronosporales</taxon>
        <taxon>Peronosporaceae</taxon>
        <taxon>Phytophthora</taxon>
    </lineage>
</organism>
<dbReference type="PROSITE" id="PS51257">
    <property type="entry name" value="PROKAR_LIPOPROTEIN"/>
    <property type="match status" value="1"/>
</dbReference>
<proteinExistence type="predicted"/>
<feature type="non-terminal residue" evidence="2">
    <location>
        <position position="1"/>
    </location>
</feature>
<name>A0A8J5IMG0_9STRA</name>
<reference evidence="2" key="1">
    <citation type="submission" date="2021-01" db="EMBL/GenBank/DDBJ databases">
        <title>Phytophthora aleatoria, a newly-described species from Pinus radiata is distinct from Phytophthora cactorum isolates based on comparative genomics.</title>
        <authorList>
            <person name="Mcdougal R."/>
            <person name="Panda P."/>
            <person name="Williams N."/>
            <person name="Studholme D.J."/>
        </authorList>
    </citation>
    <scope>NUCLEOTIDE SEQUENCE</scope>
    <source>
        <strain evidence="2">NZFS 4037</strain>
    </source>
</reference>
<evidence type="ECO:0000313" key="3">
    <source>
        <dbReference type="Proteomes" id="UP000709295"/>
    </source>
</evidence>
<comment type="caution">
    <text evidence="2">The sequence shown here is derived from an EMBL/GenBank/DDBJ whole genome shotgun (WGS) entry which is preliminary data.</text>
</comment>
<evidence type="ECO:0008006" key="4">
    <source>
        <dbReference type="Google" id="ProtNLM"/>
    </source>
</evidence>
<feature type="chain" id="PRO_5035197697" description="RxLR effector protein" evidence="1">
    <location>
        <begin position="26"/>
        <end position="856"/>
    </location>
</feature>
<evidence type="ECO:0000256" key="1">
    <source>
        <dbReference type="SAM" id="SignalP"/>
    </source>
</evidence>